<gene>
    <name evidence="7" type="ORF">AZF00_08060</name>
</gene>
<keyword evidence="6" id="KW-0812">Transmembrane</keyword>
<dbReference type="KEGG" id="zal:AZF00_08060"/>
<keyword evidence="4" id="KW-0233">DNA recombination</keyword>
<evidence type="ECO:0000256" key="6">
    <source>
        <dbReference type="SAM" id="Phobius"/>
    </source>
</evidence>
<keyword evidence="3 5" id="KW-0175">Coiled coil</keyword>
<evidence type="ECO:0000256" key="5">
    <source>
        <dbReference type="SAM" id="Coils"/>
    </source>
</evidence>
<name>A0A127M4W9_9GAMM</name>
<organism evidence="7 8">
    <name type="scientific">Zhongshania aliphaticivorans</name>
    <dbReference type="NCBI Taxonomy" id="1470434"/>
    <lineage>
        <taxon>Bacteria</taxon>
        <taxon>Pseudomonadati</taxon>
        <taxon>Pseudomonadota</taxon>
        <taxon>Gammaproteobacteria</taxon>
        <taxon>Cellvibrionales</taxon>
        <taxon>Spongiibacteraceae</taxon>
        <taxon>Zhongshania</taxon>
    </lineage>
</organism>
<evidence type="ECO:0000313" key="7">
    <source>
        <dbReference type="EMBL" id="AMO68257.1"/>
    </source>
</evidence>
<accession>A0A127M4W9</accession>
<sequence length="488" mass="55042">MDQQLILIIAGIAAIALCLGLGAGLLIQRKIAGVQLEARQAEIAGLQLNIEQQTRQLAEVQHSLSTCREQLQTSQRDLAVNVDRVAQQADALAASRASLSQYEQNSSELKAELARQQSAYQHLQSATAEQIALLSDAKKQLTDQFEQLANRIFDEKSQRFQSHSREALELQLKPFRDQLLEFRGRVDHIYSDENRERGELKEQLKNLQEMNRNISKEAQNLTRALKGDNKAQGNWGEVILERVLEESGLRKGHEYLTQQSFTDESGKRRQPDVIVRLPDDKDIVIDAKVSLLAYERYCSSDDEGERQAFLREHAQSVKAHINGLSTKGYEHIEGLRTLDFVFIFIPVEAAFMAAFEHDPELFRSAYEKNIIVVGPTTLLATLRTVQSIWRYERQNQNAEKIAKEAGALHDQFALVVQSLEDIGKHLDRGRDAFDKTMSRMTVGRGNLVGRVSRLEALGAKVKKSLPVALTDRADVDFEDNTDLDSEPN</sequence>
<comment type="similarity">
    <text evidence="2">Belongs to the RmuC family.</text>
</comment>
<dbReference type="GO" id="GO:0006310">
    <property type="term" value="P:DNA recombination"/>
    <property type="evidence" value="ECO:0007669"/>
    <property type="project" value="UniProtKB-KW"/>
</dbReference>
<evidence type="ECO:0000256" key="1">
    <source>
        <dbReference type="ARBA" id="ARBA00003416"/>
    </source>
</evidence>
<dbReference type="AlphaFoldDB" id="A0A127M4W9"/>
<dbReference type="PANTHER" id="PTHR30563:SF0">
    <property type="entry name" value="DNA RECOMBINATION PROTEIN RMUC"/>
    <property type="match status" value="1"/>
</dbReference>
<evidence type="ECO:0000256" key="2">
    <source>
        <dbReference type="ARBA" id="ARBA00009840"/>
    </source>
</evidence>
<dbReference type="RefSeq" id="WP_008247723.1">
    <property type="nucleotide sequence ID" value="NZ_CP014544.1"/>
</dbReference>
<dbReference type="PANTHER" id="PTHR30563">
    <property type="entry name" value="DNA RECOMBINATION PROTEIN RMUC"/>
    <property type="match status" value="1"/>
</dbReference>
<dbReference type="Proteomes" id="UP000074119">
    <property type="component" value="Chromosome"/>
</dbReference>
<keyword evidence="6" id="KW-0472">Membrane</keyword>
<dbReference type="Pfam" id="PF02646">
    <property type="entry name" value="RmuC"/>
    <property type="match status" value="1"/>
</dbReference>
<dbReference type="EMBL" id="CP014544">
    <property type="protein sequence ID" value="AMO68257.1"/>
    <property type="molecule type" value="Genomic_DNA"/>
</dbReference>
<proteinExistence type="inferred from homology"/>
<comment type="function">
    <text evidence="1">Involved in DNA recombination.</text>
</comment>
<evidence type="ECO:0000256" key="4">
    <source>
        <dbReference type="ARBA" id="ARBA00023172"/>
    </source>
</evidence>
<feature type="coiled-coil region" evidence="5">
    <location>
        <begin position="190"/>
        <end position="224"/>
    </location>
</feature>
<reference evidence="7 8" key="1">
    <citation type="submission" date="2015-12" db="EMBL/GenBank/DDBJ databases">
        <authorList>
            <person name="Shamseldin A."/>
            <person name="Moawad H."/>
            <person name="Abd El-Rahim W.M."/>
            <person name="Sadowsky M.J."/>
        </authorList>
    </citation>
    <scope>NUCLEOTIDE SEQUENCE [LARGE SCALE GENOMIC DNA]</scope>
    <source>
        <strain evidence="7 8">SM2</strain>
    </source>
</reference>
<keyword evidence="6" id="KW-1133">Transmembrane helix</keyword>
<evidence type="ECO:0000313" key="8">
    <source>
        <dbReference type="Proteomes" id="UP000074119"/>
    </source>
</evidence>
<feature type="coiled-coil region" evidence="5">
    <location>
        <begin position="36"/>
        <end position="158"/>
    </location>
</feature>
<protein>
    <submittedName>
        <fullName evidence="7">Recombinase RmuC</fullName>
    </submittedName>
</protein>
<dbReference type="InterPro" id="IPR003798">
    <property type="entry name" value="DNA_recombination_RmuC"/>
</dbReference>
<dbReference type="STRING" id="1470434.AZF00_08060"/>
<feature type="transmembrane region" description="Helical" evidence="6">
    <location>
        <begin position="6"/>
        <end position="27"/>
    </location>
</feature>
<evidence type="ECO:0000256" key="3">
    <source>
        <dbReference type="ARBA" id="ARBA00023054"/>
    </source>
</evidence>